<accession>A0A9D1UFX6</accession>
<feature type="domain" description="Pyruvate kinase barrel" evidence="17">
    <location>
        <begin position="6"/>
        <end position="328"/>
    </location>
</feature>
<reference evidence="19" key="1">
    <citation type="journal article" date="2021" name="PeerJ">
        <title>Extensive microbial diversity within the chicken gut microbiome revealed by metagenomics and culture.</title>
        <authorList>
            <person name="Gilroy R."/>
            <person name="Ravi A."/>
            <person name="Getino M."/>
            <person name="Pursley I."/>
            <person name="Horton D.L."/>
            <person name="Alikhan N.F."/>
            <person name="Baker D."/>
            <person name="Gharbi K."/>
            <person name="Hall N."/>
            <person name="Watson M."/>
            <person name="Adriaenssens E.M."/>
            <person name="Foster-Nyarko E."/>
            <person name="Jarju S."/>
            <person name="Secka A."/>
            <person name="Antonio M."/>
            <person name="Oren A."/>
            <person name="Chaudhuri R.R."/>
            <person name="La Ragione R."/>
            <person name="Hildebrand F."/>
            <person name="Pallen M.J."/>
        </authorList>
    </citation>
    <scope>NUCLEOTIDE SEQUENCE</scope>
    <source>
        <strain evidence="19">421</strain>
    </source>
</reference>
<evidence type="ECO:0000256" key="6">
    <source>
        <dbReference type="ARBA" id="ARBA00022679"/>
    </source>
</evidence>
<dbReference type="InterPro" id="IPR018209">
    <property type="entry name" value="Pyrv_Knase_AS"/>
</dbReference>
<dbReference type="InterPro" id="IPR036918">
    <property type="entry name" value="Pyrv_Knase_C_sf"/>
</dbReference>
<sequence>MGKYRRKTKIICTIGPASCDKDVIEKLVLGGMDVARFNFSHGDYDAFEKWFSNIAEVREKLGIPVATLLDTKGPEIRIGTFENENGVVLKRGQTFTLTTDEINGNNERCSVSFKGLPKEVKKGSRILIDDGLIALEVQEIKNNDMICTVVDGGVVTDHKGVNVPNVSLSLPYLSDKDMQDLNFGAQMGFDFIAASFCRTGADIAYLRNFCHALGWNDVRIIAKIENGEGVENIDDIIREADGIMVARGDMGVEIPFEKIPSLQKMIIEKVFAAGKIVVTATQMLDSMIKNPRPTRAEITDVANAIYDGTSALMLSGETAMGAHPVEAVKTMALIAETTEQDINYIERFEKFAQRHLSGDITSAISHATVTTAHDLNAAAIITVTKSGNTARQISKYRPHCLIISATTSEKVRRQNNLSWGVLPVMCEEKSNTDELFEHAVEVAKKTGYIKKGDIVVITAGIPLGQSGTTNMLKVDVVD</sequence>
<evidence type="ECO:0000259" key="18">
    <source>
        <dbReference type="Pfam" id="PF02887"/>
    </source>
</evidence>
<dbReference type="PROSITE" id="PS00110">
    <property type="entry name" value="PYRUVATE_KINASE"/>
    <property type="match status" value="1"/>
</dbReference>
<keyword evidence="7" id="KW-0479">Metal-binding</keyword>
<dbReference type="InterPro" id="IPR001697">
    <property type="entry name" value="Pyr_Knase"/>
</dbReference>
<dbReference type="AlphaFoldDB" id="A0A9D1UFX6"/>
<dbReference type="InterPro" id="IPR015793">
    <property type="entry name" value="Pyrv_Knase_brl"/>
</dbReference>
<evidence type="ECO:0000313" key="20">
    <source>
        <dbReference type="Proteomes" id="UP000824205"/>
    </source>
</evidence>
<dbReference type="SUPFAM" id="SSF50800">
    <property type="entry name" value="PK beta-barrel domain-like"/>
    <property type="match status" value="1"/>
</dbReference>
<organism evidence="19 20">
    <name type="scientific">Candidatus Eubacterium faecipullorum</name>
    <dbReference type="NCBI Taxonomy" id="2838571"/>
    <lineage>
        <taxon>Bacteria</taxon>
        <taxon>Bacillati</taxon>
        <taxon>Bacillota</taxon>
        <taxon>Clostridia</taxon>
        <taxon>Eubacteriales</taxon>
        <taxon>Eubacteriaceae</taxon>
        <taxon>Eubacterium</taxon>
    </lineage>
</organism>
<dbReference type="GO" id="GO:0000287">
    <property type="term" value="F:magnesium ion binding"/>
    <property type="evidence" value="ECO:0007669"/>
    <property type="project" value="UniProtKB-UniRule"/>
</dbReference>
<dbReference type="Proteomes" id="UP000824205">
    <property type="component" value="Unassembled WGS sequence"/>
</dbReference>
<dbReference type="NCBIfam" id="NF004978">
    <property type="entry name" value="PRK06354.1"/>
    <property type="match status" value="1"/>
</dbReference>
<evidence type="ECO:0000256" key="14">
    <source>
        <dbReference type="ARBA" id="ARBA00023317"/>
    </source>
</evidence>
<dbReference type="PRINTS" id="PR01050">
    <property type="entry name" value="PYRUVTKNASE"/>
</dbReference>
<dbReference type="InterPro" id="IPR015813">
    <property type="entry name" value="Pyrv/PenolPyrv_kinase-like_dom"/>
</dbReference>
<dbReference type="InterPro" id="IPR011037">
    <property type="entry name" value="Pyrv_Knase-like_insert_dom_sf"/>
</dbReference>
<evidence type="ECO:0000256" key="4">
    <source>
        <dbReference type="ARBA" id="ARBA00012142"/>
    </source>
</evidence>
<comment type="caution">
    <text evidence="19">The sequence shown here is derived from an EMBL/GenBank/DDBJ whole genome shotgun (WGS) entry which is preliminary data.</text>
</comment>
<keyword evidence="9 16" id="KW-0418">Kinase</keyword>
<keyword evidence="11 16" id="KW-0460">Magnesium</keyword>
<comment type="pathway">
    <text evidence="2 16">Carbohydrate degradation; glycolysis; pyruvate from D-glyceraldehyde 3-phosphate: step 5/5.</text>
</comment>
<gene>
    <name evidence="19" type="primary">pyk</name>
    <name evidence="19" type="ORF">IAA48_00770</name>
</gene>
<keyword evidence="8" id="KW-0547">Nucleotide-binding</keyword>
<evidence type="ECO:0000256" key="8">
    <source>
        <dbReference type="ARBA" id="ARBA00022741"/>
    </source>
</evidence>
<evidence type="ECO:0000256" key="11">
    <source>
        <dbReference type="ARBA" id="ARBA00022842"/>
    </source>
</evidence>
<dbReference type="Gene3D" id="2.40.33.10">
    <property type="entry name" value="PK beta-barrel domain-like"/>
    <property type="match status" value="1"/>
</dbReference>
<dbReference type="Pfam" id="PF02887">
    <property type="entry name" value="PK_C"/>
    <property type="match status" value="1"/>
</dbReference>
<dbReference type="FunFam" id="2.40.33.10:FF:000001">
    <property type="entry name" value="Pyruvate kinase"/>
    <property type="match status" value="1"/>
</dbReference>
<evidence type="ECO:0000256" key="7">
    <source>
        <dbReference type="ARBA" id="ARBA00022723"/>
    </source>
</evidence>
<evidence type="ECO:0000256" key="15">
    <source>
        <dbReference type="NCBIfam" id="TIGR01064"/>
    </source>
</evidence>
<evidence type="ECO:0000313" key="19">
    <source>
        <dbReference type="EMBL" id="HIW85005.1"/>
    </source>
</evidence>
<comment type="catalytic activity">
    <reaction evidence="16">
        <text>pyruvate + ATP = phosphoenolpyruvate + ADP + H(+)</text>
        <dbReference type="Rhea" id="RHEA:18157"/>
        <dbReference type="ChEBI" id="CHEBI:15361"/>
        <dbReference type="ChEBI" id="CHEBI:15378"/>
        <dbReference type="ChEBI" id="CHEBI:30616"/>
        <dbReference type="ChEBI" id="CHEBI:58702"/>
        <dbReference type="ChEBI" id="CHEBI:456216"/>
        <dbReference type="EC" id="2.7.1.40"/>
    </reaction>
</comment>
<evidence type="ECO:0000256" key="13">
    <source>
        <dbReference type="ARBA" id="ARBA00023152"/>
    </source>
</evidence>
<reference evidence="19" key="2">
    <citation type="submission" date="2021-04" db="EMBL/GenBank/DDBJ databases">
        <authorList>
            <person name="Gilroy R."/>
        </authorList>
    </citation>
    <scope>NUCLEOTIDE SEQUENCE</scope>
    <source>
        <strain evidence="19">421</strain>
    </source>
</reference>
<dbReference type="NCBIfam" id="TIGR01064">
    <property type="entry name" value="pyruv_kin"/>
    <property type="match status" value="1"/>
</dbReference>
<dbReference type="GO" id="GO:0016301">
    <property type="term" value="F:kinase activity"/>
    <property type="evidence" value="ECO:0007669"/>
    <property type="project" value="UniProtKB-KW"/>
</dbReference>
<dbReference type="Pfam" id="PF00224">
    <property type="entry name" value="PK"/>
    <property type="match status" value="1"/>
</dbReference>
<evidence type="ECO:0000256" key="5">
    <source>
        <dbReference type="ARBA" id="ARBA00018587"/>
    </source>
</evidence>
<dbReference type="GO" id="GO:0030955">
    <property type="term" value="F:potassium ion binding"/>
    <property type="evidence" value="ECO:0007669"/>
    <property type="project" value="UniProtKB-UniRule"/>
</dbReference>
<keyword evidence="14 19" id="KW-0670">Pyruvate</keyword>
<comment type="cofactor">
    <cofactor evidence="1">
        <name>K(+)</name>
        <dbReference type="ChEBI" id="CHEBI:29103"/>
    </cofactor>
</comment>
<keyword evidence="10" id="KW-0067">ATP-binding</keyword>
<evidence type="ECO:0000256" key="9">
    <source>
        <dbReference type="ARBA" id="ARBA00022777"/>
    </source>
</evidence>
<protein>
    <recommendedName>
        <fullName evidence="5 15">Pyruvate kinase</fullName>
        <ecNumber evidence="4 15">2.7.1.40</ecNumber>
    </recommendedName>
</protein>
<dbReference type="EC" id="2.7.1.40" evidence="4 15"/>
<keyword evidence="6 16" id="KW-0808">Transferase</keyword>
<evidence type="ECO:0000259" key="17">
    <source>
        <dbReference type="Pfam" id="PF00224"/>
    </source>
</evidence>
<dbReference type="GO" id="GO:0004743">
    <property type="term" value="F:pyruvate kinase activity"/>
    <property type="evidence" value="ECO:0007669"/>
    <property type="project" value="UniProtKB-UniRule"/>
</dbReference>
<keyword evidence="12" id="KW-0630">Potassium</keyword>
<evidence type="ECO:0000256" key="16">
    <source>
        <dbReference type="RuleBase" id="RU000504"/>
    </source>
</evidence>
<evidence type="ECO:0000256" key="12">
    <source>
        <dbReference type="ARBA" id="ARBA00022958"/>
    </source>
</evidence>
<dbReference type="InterPro" id="IPR015795">
    <property type="entry name" value="Pyrv_Knase_C"/>
</dbReference>
<evidence type="ECO:0000256" key="1">
    <source>
        <dbReference type="ARBA" id="ARBA00001958"/>
    </source>
</evidence>
<dbReference type="Gene3D" id="3.40.1380.20">
    <property type="entry name" value="Pyruvate kinase, C-terminal domain"/>
    <property type="match status" value="1"/>
</dbReference>
<dbReference type="SUPFAM" id="SSF51621">
    <property type="entry name" value="Phosphoenolpyruvate/pyruvate domain"/>
    <property type="match status" value="1"/>
</dbReference>
<dbReference type="GO" id="GO:0005524">
    <property type="term" value="F:ATP binding"/>
    <property type="evidence" value="ECO:0007669"/>
    <property type="project" value="UniProtKB-KW"/>
</dbReference>
<evidence type="ECO:0000256" key="10">
    <source>
        <dbReference type="ARBA" id="ARBA00022840"/>
    </source>
</evidence>
<proteinExistence type="inferred from homology"/>
<comment type="similarity">
    <text evidence="3 16">Belongs to the pyruvate kinase family.</text>
</comment>
<keyword evidence="13 16" id="KW-0324">Glycolysis</keyword>
<name>A0A9D1UFX6_9FIRM</name>
<dbReference type="EMBL" id="DXGE01000004">
    <property type="protein sequence ID" value="HIW85005.1"/>
    <property type="molecule type" value="Genomic_DNA"/>
</dbReference>
<dbReference type="InterPro" id="IPR040442">
    <property type="entry name" value="Pyrv_kinase-like_dom_sf"/>
</dbReference>
<dbReference type="PANTHER" id="PTHR11817">
    <property type="entry name" value="PYRUVATE KINASE"/>
    <property type="match status" value="1"/>
</dbReference>
<dbReference type="InterPro" id="IPR015806">
    <property type="entry name" value="Pyrv_Knase_insert_dom_sf"/>
</dbReference>
<feature type="domain" description="Pyruvate kinase C-terminal" evidence="18">
    <location>
        <begin position="363"/>
        <end position="474"/>
    </location>
</feature>
<dbReference type="NCBIfam" id="NF004491">
    <property type="entry name" value="PRK05826.1"/>
    <property type="match status" value="1"/>
</dbReference>
<evidence type="ECO:0000256" key="3">
    <source>
        <dbReference type="ARBA" id="ARBA00008663"/>
    </source>
</evidence>
<evidence type="ECO:0000256" key="2">
    <source>
        <dbReference type="ARBA" id="ARBA00004997"/>
    </source>
</evidence>
<dbReference type="Gene3D" id="3.20.20.60">
    <property type="entry name" value="Phosphoenolpyruvate-binding domains"/>
    <property type="match status" value="1"/>
</dbReference>
<dbReference type="SUPFAM" id="SSF52935">
    <property type="entry name" value="PK C-terminal domain-like"/>
    <property type="match status" value="1"/>
</dbReference>